<dbReference type="EMBL" id="AGWK01000037">
    <property type="protein sequence ID" value="EHO69469.1"/>
    <property type="molecule type" value="Genomic_DNA"/>
</dbReference>
<proteinExistence type="predicted"/>
<name>H1Q355_9BACT</name>
<reference evidence="1 2" key="1">
    <citation type="submission" date="2011-12" db="EMBL/GenBank/DDBJ databases">
        <title>The Genome Sequence of Prevotella micans F0438.</title>
        <authorList>
            <consortium name="The Broad Institute Genome Sequencing Platform"/>
            <person name="Earl A."/>
            <person name="Ward D."/>
            <person name="Feldgarden M."/>
            <person name="Gevers D."/>
            <person name="Izard J."/>
            <person name="Baranova O.V."/>
            <person name="Blanton J.M."/>
            <person name="Wade W.G."/>
            <person name="Dewhirst F.E."/>
            <person name="Young S.K."/>
            <person name="Zeng Q."/>
            <person name="Gargeya S."/>
            <person name="Fitzgerald M."/>
            <person name="Haas B."/>
            <person name="Abouelleil A."/>
            <person name="Alvarado L."/>
            <person name="Arachchi H.M."/>
            <person name="Berlin A."/>
            <person name="Chapman S.B."/>
            <person name="Gearin G."/>
            <person name="Goldberg J."/>
            <person name="Griggs A."/>
            <person name="Gujja S."/>
            <person name="Hansen M."/>
            <person name="Heiman D."/>
            <person name="Howarth C."/>
            <person name="Larimer J."/>
            <person name="Lui A."/>
            <person name="MacDonald P.J.P."/>
            <person name="McCowen C."/>
            <person name="Montmayeur A."/>
            <person name="Murphy C."/>
            <person name="Neiman D."/>
            <person name="Pearson M."/>
            <person name="Priest M."/>
            <person name="Roberts A."/>
            <person name="Saif S."/>
            <person name="Shea T."/>
            <person name="Sisk P."/>
            <person name="Stolte C."/>
            <person name="Sykes S."/>
            <person name="Wortman J."/>
            <person name="Nusbaum C."/>
            <person name="Birren B."/>
        </authorList>
    </citation>
    <scope>NUCLEOTIDE SEQUENCE [LARGE SCALE GENOMIC DNA]</scope>
    <source>
        <strain evidence="1 2">F0438</strain>
    </source>
</reference>
<protein>
    <submittedName>
        <fullName evidence="1">Uncharacterized protein</fullName>
    </submittedName>
</protein>
<gene>
    <name evidence="1" type="ORF">HMPREF9140_01343</name>
</gene>
<sequence length="35" mass="4439">MFNVYRISANKKYMYVYNLYRIYEFKNNISWHIGV</sequence>
<dbReference type="AlphaFoldDB" id="H1Q355"/>
<comment type="caution">
    <text evidence="1">The sequence shown here is derived from an EMBL/GenBank/DDBJ whole genome shotgun (WGS) entry which is preliminary data.</text>
</comment>
<dbReference type="HOGENOM" id="CLU_3366517_0_0_10"/>
<organism evidence="1 2">
    <name type="scientific">Prevotella micans F0438</name>
    <dbReference type="NCBI Taxonomy" id="883158"/>
    <lineage>
        <taxon>Bacteria</taxon>
        <taxon>Pseudomonadati</taxon>
        <taxon>Bacteroidota</taxon>
        <taxon>Bacteroidia</taxon>
        <taxon>Bacteroidales</taxon>
        <taxon>Prevotellaceae</taxon>
        <taxon>Prevotella</taxon>
    </lineage>
</organism>
<keyword evidence="2" id="KW-1185">Reference proteome</keyword>
<accession>H1Q355</accession>
<evidence type="ECO:0000313" key="1">
    <source>
        <dbReference type="EMBL" id="EHO69469.1"/>
    </source>
</evidence>
<dbReference type="Proteomes" id="UP000016023">
    <property type="component" value="Unassembled WGS sequence"/>
</dbReference>
<evidence type="ECO:0000313" key="2">
    <source>
        <dbReference type="Proteomes" id="UP000016023"/>
    </source>
</evidence>